<dbReference type="Gene3D" id="1.10.10.10">
    <property type="entry name" value="Winged helix-like DNA-binding domain superfamily/Winged helix DNA-binding domain"/>
    <property type="match status" value="2"/>
</dbReference>
<protein>
    <submittedName>
        <fullName evidence="5">Condensin subunit ScpB</fullName>
    </submittedName>
</protein>
<gene>
    <name evidence="5" type="ordered locus">CTN_0177</name>
</gene>
<dbReference type="KEGG" id="tna:CTN_0177"/>
<evidence type="ECO:0000256" key="1">
    <source>
        <dbReference type="ARBA" id="ARBA00022490"/>
    </source>
</evidence>
<keyword evidence="2" id="KW-0132">Cell division</keyword>
<dbReference type="eggNOG" id="COG1386">
    <property type="taxonomic scope" value="Bacteria"/>
</dbReference>
<keyword evidence="3" id="KW-0159">Chromosome partition</keyword>
<dbReference type="GO" id="GO:0051304">
    <property type="term" value="P:chromosome separation"/>
    <property type="evidence" value="ECO:0007669"/>
    <property type="project" value="InterPro"/>
</dbReference>
<evidence type="ECO:0000313" key="6">
    <source>
        <dbReference type="Proteomes" id="UP000000445"/>
    </source>
</evidence>
<dbReference type="InterPro" id="IPR005234">
    <property type="entry name" value="ScpB_csome_segregation"/>
</dbReference>
<dbReference type="AlphaFoldDB" id="B9KBF7"/>
<dbReference type="STRING" id="309803.CTN_0177"/>
<keyword evidence="1" id="KW-0963">Cytoplasm</keyword>
<sequence length="167" mass="18745">MHLKAAIEALLFASSGVSPEKLAKVLETSEEKVKEILEELVKEYEKPEHGVVLREVGGKYRFYTKPEYADLVSRMSRRKYRNLTESQMEIVALLLLSGPLPKSEIDAFRGKDSSNVLSSLQKMGVVRKKRHGRGFLYQLSPSFVESAMLDEMLKEVSQKLGGDGGQP</sequence>
<dbReference type="RefSeq" id="WP_012645063.1">
    <property type="nucleotide sequence ID" value="NC_011978.1"/>
</dbReference>
<dbReference type="PANTHER" id="PTHR34298:SF2">
    <property type="entry name" value="SEGREGATION AND CONDENSATION PROTEIN B"/>
    <property type="match status" value="1"/>
</dbReference>
<dbReference type="PANTHER" id="PTHR34298">
    <property type="entry name" value="SEGREGATION AND CONDENSATION PROTEIN B"/>
    <property type="match status" value="1"/>
</dbReference>
<proteinExistence type="predicted"/>
<dbReference type="HOGENOM" id="CLU_045647_5_3_0"/>
<evidence type="ECO:0000256" key="2">
    <source>
        <dbReference type="ARBA" id="ARBA00022618"/>
    </source>
</evidence>
<dbReference type="InterPro" id="IPR036390">
    <property type="entry name" value="WH_DNA-bd_sf"/>
</dbReference>
<dbReference type="NCBIfam" id="TIGR00281">
    <property type="entry name" value="SMC-Scp complex subunit ScpB"/>
    <property type="match status" value="1"/>
</dbReference>
<dbReference type="Proteomes" id="UP000000445">
    <property type="component" value="Chromosome"/>
</dbReference>
<dbReference type="InterPro" id="IPR036388">
    <property type="entry name" value="WH-like_DNA-bd_sf"/>
</dbReference>
<reference evidence="5 6" key="1">
    <citation type="journal article" date="2009" name="Biosci. Biotechnol. Biochem.">
        <title>WeGAS: a web-based microbial genome annotation system.</title>
        <authorList>
            <person name="Lee D."/>
            <person name="Seo H."/>
            <person name="Park C."/>
            <person name="Park K."/>
        </authorList>
    </citation>
    <scope>NUCLEOTIDE SEQUENCE [LARGE SCALE GENOMIC DNA]</scope>
    <source>
        <strain evidence="6">ATCC 49049 / DSM 4359 / NBRC 107923 / NS-E</strain>
    </source>
</reference>
<name>B9KBF7_THENN</name>
<dbReference type="SUPFAM" id="SSF46785">
    <property type="entry name" value="Winged helix' DNA-binding domain"/>
    <property type="match status" value="2"/>
</dbReference>
<dbReference type="Pfam" id="PF04079">
    <property type="entry name" value="SMC_ScpB"/>
    <property type="match status" value="1"/>
</dbReference>
<evidence type="ECO:0000313" key="5">
    <source>
        <dbReference type="EMBL" id="ACM22353.1"/>
    </source>
</evidence>
<accession>B9KBF7</accession>
<evidence type="ECO:0000256" key="4">
    <source>
        <dbReference type="ARBA" id="ARBA00023306"/>
    </source>
</evidence>
<evidence type="ECO:0000256" key="3">
    <source>
        <dbReference type="ARBA" id="ARBA00022829"/>
    </source>
</evidence>
<dbReference type="GO" id="GO:0051301">
    <property type="term" value="P:cell division"/>
    <property type="evidence" value="ECO:0007669"/>
    <property type="project" value="UniProtKB-KW"/>
</dbReference>
<organism evidence="5 6">
    <name type="scientific">Thermotoga neapolitana (strain ATCC 49049 / DSM 4359 / NBRC 107923 / NS-E)</name>
    <dbReference type="NCBI Taxonomy" id="309803"/>
    <lineage>
        <taxon>Bacteria</taxon>
        <taxon>Thermotogati</taxon>
        <taxon>Thermotogota</taxon>
        <taxon>Thermotogae</taxon>
        <taxon>Thermotogales</taxon>
        <taxon>Thermotogaceae</taxon>
        <taxon>Thermotoga</taxon>
    </lineage>
</organism>
<keyword evidence="6" id="KW-1185">Reference proteome</keyword>
<keyword evidence="4" id="KW-0131">Cell cycle</keyword>
<dbReference type="PIRSF" id="PIRSF019345">
    <property type="entry name" value="ScpB"/>
    <property type="match status" value="1"/>
</dbReference>
<dbReference type="EMBL" id="CP000916">
    <property type="protein sequence ID" value="ACM22353.1"/>
    <property type="molecule type" value="Genomic_DNA"/>
</dbReference>